<comment type="caution">
    <text evidence="1">The sequence shown here is derived from an EMBL/GenBank/DDBJ whole genome shotgun (WGS) entry which is preliminary data.</text>
</comment>
<name>A0ABN7UL12_GIGMA</name>
<keyword evidence="2" id="KW-1185">Reference proteome</keyword>
<dbReference type="Gene3D" id="2.100.10.50">
    <property type="match status" value="1"/>
</dbReference>
<dbReference type="EMBL" id="CAJVQB010003962">
    <property type="protein sequence ID" value="CAG8622920.1"/>
    <property type="molecule type" value="Genomic_DNA"/>
</dbReference>
<dbReference type="Proteomes" id="UP000789901">
    <property type="component" value="Unassembled WGS sequence"/>
</dbReference>
<accession>A0ABN7UL12</accession>
<reference evidence="1 2" key="1">
    <citation type="submission" date="2021-06" db="EMBL/GenBank/DDBJ databases">
        <authorList>
            <person name="Kallberg Y."/>
            <person name="Tangrot J."/>
            <person name="Rosling A."/>
        </authorList>
    </citation>
    <scope>NUCLEOTIDE SEQUENCE [LARGE SCALE GENOMIC DNA]</scope>
    <source>
        <strain evidence="1 2">120-4 pot B 10/14</strain>
    </source>
</reference>
<sequence>MATCITDFTVYISDQNDCPPVLNGYEMHLQDLNEGSGGKYVYVGRKRERNRYNAVTSLSFLAFPDKQTQTPYNWQFWNPNDLNVGSGGKYIYMVWNKGEEG</sequence>
<evidence type="ECO:0000313" key="1">
    <source>
        <dbReference type="EMBL" id="CAG8622920.1"/>
    </source>
</evidence>
<proteinExistence type="predicted"/>
<protein>
    <submittedName>
        <fullName evidence="1">23646_t:CDS:1</fullName>
    </submittedName>
</protein>
<gene>
    <name evidence="1" type="ORF">GMARGA_LOCUS7935</name>
</gene>
<feature type="non-terminal residue" evidence="1">
    <location>
        <position position="101"/>
    </location>
</feature>
<organism evidence="1 2">
    <name type="scientific">Gigaspora margarita</name>
    <dbReference type="NCBI Taxonomy" id="4874"/>
    <lineage>
        <taxon>Eukaryota</taxon>
        <taxon>Fungi</taxon>
        <taxon>Fungi incertae sedis</taxon>
        <taxon>Mucoromycota</taxon>
        <taxon>Glomeromycotina</taxon>
        <taxon>Glomeromycetes</taxon>
        <taxon>Diversisporales</taxon>
        <taxon>Gigasporaceae</taxon>
        <taxon>Gigaspora</taxon>
    </lineage>
</organism>
<evidence type="ECO:0000313" key="2">
    <source>
        <dbReference type="Proteomes" id="UP000789901"/>
    </source>
</evidence>